<reference evidence="2 3" key="1">
    <citation type="submission" date="2020-07" db="EMBL/GenBank/DDBJ databases">
        <title>Sequencing the genomes of 1000 actinobacteria strains.</title>
        <authorList>
            <person name="Klenk H.-P."/>
        </authorList>
    </citation>
    <scope>NUCLEOTIDE SEQUENCE [LARGE SCALE GENOMIC DNA]</scope>
    <source>
        <strain evidence="2 3">DSM 44442</strain>
    </source>
</reference>
<feature type="transmembrane region" description="Helical" evidence="1">
    <location>
        <begin position="41"/>
        <end position="63"/>
    </location>
</feature>
<dbReference type="RefSeq" id="WP_179826262.1">
    <property type="nucleotide sequence ID" value="NZ_JACCFS010000001.1"/>
</dbReference>
<evidence type="ECO:0000313" key="3">
    <source>
        <dbReference type="Proteomes" id="UP000572051"/>
    </source>
</evidence>
<organism evidence="2 3">
    <name type="scientific">Nocardiopsis aegyptia</name>
    <dbReference type="NCBI Taxonomy" id="220378"/>
    <lineage>
        <taxon>Bacteria</taxon>
        <taxon>Bacillati</taxon>
        <taxon>Actinomycetota</taxon>
        <taxon>Actinomycetes</taxon>
        <taxon>Streptosporangiales</taxon>
        <taxon>Nocardiopsidaceae</taxon>
        <taxon>Nocardiopsis</taxon>
    </lineage>
</organism>
<feature type="transmembrane region" description="Helical" evidence="1">
    <location>
        <begin position="96"/>
        <end position="116"/>
    </location>
</feature>
<keyword evidence="1" id="KW-0472">Membrane</keyword>
<gene>
    <name evidence="2" type="ORF">HNR10_004272</name>
</gene>
<keyword evidence="1" id="KW-0812">Transmembrane</keyword>
<name>A0A7Z0JBN0_9ACTN</name>
<evidence type="ECO:0000313" key="2">
    <source>
        <dbReference type="EMBL" id="NYJ36391.1"/>
    </source>
</evidence>
<evidence type="ECO:0000256" key="1">
    <source>
        <dbReference type="SAM" id="Phobius"/>
    </source>
</evidence>
<feature type="transmembrane region" description="Helical" evidence="1">
    <location>
        <begin position="149"/>
        <end position="167"/>
    </location>
</feature>
<dbReference type="Proteomes" id="UP000572051">
    <property type="component" value="Unassembled WGS sequence"/>
</dbReference>
<comment type="caution">
    <text evidence="2">The sequence shown here is derived from an EMBL/GenBank/DDBJ whole genome shotgun (WGS) entry which is preliminary data.</text>
</comment>
<sequence length="177" mass="18915">MSPFGPQDPHGAGHGLPGFGAPFDALRPDAPLPRKVATVRMLMFVGGFCGLTLSMLFVMGLSVSAEDMAEVLRQQSELAAEENVDLAVTPEMMRSMMGTLAVVTGVYGLLSTFLASRLRRRTLGAYWGVVVFQGAAGALLTWNMLTGDILAAVPLGFAVYMVIAMLSREGRAHYGLY</sequence>
<dbReference type="AlphaFoldDB" id="A0A7Z0JBN0"/>
<proteinExistence type="predicted"/>
<protein>
    <submittedName>
        <fullName evidence="2">Uncharacterized protein</fullName>
    </submittedName>
</protein>
<dbReference type="EMBL" id="JACCFS010000001">
    <property type="protein sequence ID" value="NYJ36391.1"/>
    <property type="molecule type" value="Genomic_DNA"/>
</dbReference>
<keyword evidence="1" id="KW-1133">Transmembrane helix</keyword>
<keyword evidence="3" id="KW-1185">Reference proteome</keyword>
<feature type="transmembrane region" description="Helical" evidence="1">
    <location>
        <begin position="123"/>
        <end position="143"/>
    </location>
</feature>
<accession>A0A7Z0JBN0</accession>